<evidence type="ECO:0000256" key="12">
    <source>
        <dbReference type="ARBA" id="ARBA00023180"/>
    </source>
</evidence>
<name>A0A0P7UQY9_SCLFO</name>
<keyword evidence="9 15" id="KW-0472">Membrane</keyword>
<feature type="transmembrane region" description="Helical" evidence="15">
    <location>
        <begin position="122"/>
        <end position="141"/>
    </location>
</feature>
<dbReference type="GO" id="GO:0045028">
    <property type="term" value="F:G protein-coupled purinergic nucleotide receptor activity"/>
    <property type="evidence" value="ECO:0007669"/>
    <property type="project" value="TreeGrafter"/>
</dbReference>
<evidence type="ECO:0000256" key="5">
    <source>
        <dbReference type="ARBA" id="ARBA00022500"/>
    </source>
</evidence>
<dbReference type="Proteomes" id="UP000034805">
    <property type="component" value="Unassembled WGS sequence"/>
</dbReference>
<organism evidence="17 18">
    <name type="scientific">Scleropages formosus</name>
    <name type="common">Asian bonytongue</name>
    <name type="synonym">Osteoglossum formosum</name>
    <dbReference type="NCBI Taxonomy" id="113540"/>
    <lineage>
        <taxon>Eukaryota</taxon>
        <taxon>Metazoa</taxon>
        <taxon>Chordata</taxon>
        <taxon>Craniata</taxon>
        <taxon>Vertebrata</taxon>
        <taxon>Euteleostomi</taxon>
        <taxon>Actinopterygii</taxon>
        <taxon>Neopterygii</taxon>
        <taxon>Teleostei</taxon>
        <taxon>Osteoglossocephala</taxon>
        <taxon>Osteoglossomorpha</taxon>
        <taxon>Osteoglossiformes</taxon>
        <taxon>Osteoglossidae</taxon>
        <taxon>Scleropages</taxon>
    </lineage>
</organism>
<comment type="subcellular location">
    <subcellularLocation>
        <location evidence="1">Cell membrane</location>
        <topology evidence="1">Multi-pass membrane protein</topology>
    </subcellularLocation>
</comment>
<dbReference type="AlphaFoldDB" id="A0A0P7UQY9"/>
<feature type="transmembrane region" description="Helical" evidence="15">
    <location>
        <begin position="215"/>
        <end position="240"/>
    </location>
</feature>
<sequence length="378" mass="42660">MDSTSPAHQDSLTNGTLTALENTAEDTVNNSVNKTFLDSQFRYTAFPIFYSFVFTFGLMGNCYVLYILRNIRETKAINEIRIYMTNLTIADLLFVVALPLWIDYYSQKGNWRFGDGLCRITGAMFFINTYCSILFLSVISFNRYWVVTRPLDAASSDRRLQGILVSAVIWLVVLCASIPYLVTKSLNKDGNFERCFEGYHEQDSDTRKNVAITHFLIIGFFFLVFLLVVTCNGMIAYTLLSQSGSPHIAQGSGRSLGLKRRALGMVTLVLAVFVVCFLPHHVVQGPWTLAVLDLAMKNDTSVKQNLNDAHQITLMLMGLNCLLDPVIYCFATRMFRSYISAHFQKMKKRPVCPSNTVFSSVAMDSHRKHSTLVRLGSL</sequence>
<evidence type="ECO:0000256" key="8">
    <source>
        <dbReference type="ARBA" id="ARBA00023040"/>
    </source>
</evidence>
<evidence type="ECO:0000256" key="4">
    <source>
        <dbReference type="ARBA" id="ARBA00022475"/>
    </source>
</evidence>
<evidence type="ECO:0000256" key="11">
    <source>
        <dbReference type="ARBA" id="ARBA00023170"/>
    </source>
</evidence>
<dbReference type="Pfam" id="PF00001">
    <property type="entry name" value="7tm_1"/>
    <property type="match status" value="1"/>
</dbReference>
<dbReference type="InterPro" id="IPR017452">
    <property type="entry name" value="GPCR_Rhodpsn_7TM"/>
</dbReference>
<evidence type="ECO:0000256" key="3">
    <source>
        <dbReference type="ARBA" id="ARBA00016224"/>
    </source>
</evidence>
<feature type="transmembrane region" description="Helical" evidence="15">
    <location>
        <begin position="162"/>
        <end position="182"/>
    </location>
</feature>
<evidence type="ECO:0000313" key="18">
    <source>
        <dbReference type="Proteomes" id="UP000034805"/>
    </source>
</evidence>
<evidence type="ECO:0000256" key="13">
    <source>
        <dbReference type="ARBA" id="ARBA00023224"/>
    </source>
</evidence>
<dbReference type="PANTHER" id="PTHR24233">
    <property type="entry name" value="P2Y PURINOCEPTOR-RELATED G-PROTEIN COUPLED RECEPTOR"/>
    <property type="match status" value="1"/>
</dbReference>
<proteinExistence type="inferred from homology"/>
<feature type="domain" description="G-protein coupled receptors family 1 profile" evidence="16">
    <location>
        <begin position="60"/>
        <end position="328"/>
    </location>
</feature>
<evidence type="ECO:0000256" key="14">
    <source>
        <dbReference type="RuleBase" id="RU000688"/>
    </source>
</evidence>
<evidence type="ECO:0000259" key="16">
    <source>
        <dbReference type="PROSITE" id="PS50262"/>
    </source>
</evidence>
<dbReference type="GO" id="GO:0006935">
    <property type="term" value="P:chemotaxis"/>
    <property type="evidence" value="ECO:0007669"/>
    <property type="project" value="UniProtKB-KW"/>
</dbReference>
<feature type="transmembrane region" description="Helical" evidence="15">
    <location>
        <begin position="48"/>
        <end position="68"/>
    </location>
</feature>
<dbReference type="EMBL" id="JARO02000964">
    <property type="protein sequence ID" value="KPP76870.1"/>
    <property type="molecule type" value="Genomic_DNA"/>
</dbReference>
<evidence type="ECO:0000256" key="2">
    <source>
        <dbReference type="ARBA" id="ARBA00011145"/>
    </source>
</evidence>
<gene>
    <name evidence="17" type="ORF">Z043_103753</name>
</gene>
<keyword evidence="4" id="KW-1003">Cell membrane</keyword>
<dbReference type="RefSeq" id="XP_018609446.2">
    <property type="nucleotide sequence ID" value="XM_018753930.2"/>
</dbReference>
<dbReference type="InterPro" id="IPR002282">
    <property type="entry name" value="PAF_rcpt"/>
</dbReference>
<dbReference type="PANTHER" id="PTHR24233:SF6">
    <property type="entry name" value="PLATELET-ACTIVATING FACTOR RECEPTOR"/>
    <property type="match status" value="1"/>
</dbReference>
<dbReference type="PROSITE" id="PS50262">
    <property type="entry name" value="G_PROTEIN_RECEP_F1_2"/>
    <property type="match status" value="1"/>
</dbReference>
<dbReference type="GO" id="GO:0004992">
    <property type="term" value="F:platelet activating factor receptor activity"/>
    <property type="evidence" value="ECO:0007669"/>
    <property type="project" value="InterPro"/>
</dbReference>
<keyword evidence="7 15" id="KW-1133">Transmembrane helix</keyword>
<dbReference type="InterPro" id="IPR000276">
    <property type="entry name" value="GPCR_Rhodpsn"/>
</dbReference>
<feature type="transmembrane region" description="Helical" evidence="15">
    <location>
        <begin position="261"/>
        <end position="282"/>
    </location>
</feature>
<dbReference type="RefSeq" id="XP_018609607.2">
    <property type="nucleotide sequence ID" value="XM_018754091.2"/>
</dbReference>
<dbReference type="STRING" id="113540.ENSSFOP00015002593"/>
<feature type="transmembrane region" description="Helical" evidence="15">
    <location>
        <begin position="80"/>
        <end position="102"/>
    </location>
</feature>
<evidence type="ECO:0000256" key="7">
    <source>
        <dbReference type="ARBA" id="ARBA00022989"/>
    </source>
</evidence>
<comment type="subunit">
    <text evidence="2">Interacts with ARRB1.</text>
</comment>
<dbReference type="PRINTS" id="PR01153">
    <property type="entry name" value="PAFRECEPTOR"/>
</dbReference>
<dbReference type="KEGG" id="sfm:108935298"/>
<keyword evidence="5" id="KW-0145">Chemotaxis</keyword>
<keyword evidence="6 14" id="KW-0812">Transmembrane</keyword>
<accession>A0A0P7UQY9</accession>
<dbReference type="Gene3D" id="1.20.1070.10">
    <property type="entry name" value="Rhodopsin 7-helix transmembrane proteins"/>
    <property type="match status" value="1"/>
</dbReference>
<dbReference type="PRINTS" id="PR00237">
    <property type="entry name" value="GPCRRHODOPSN"/>
</dbReference>
<feature type="transmembrane region" description="Helical" evidence="15">
    <location>
        <begin position="312"/>
        <end position="331"/>
    </location>
</feature>
<keyword evidence="11 14" id="KW-0675">Receptor</keyword>
<dbReference type="SUPFAM" id="SSF81321">
    <property type="entry name" value="Family A G protein-coupled receptor-like"/>
    <property type="match status" value="1"/>
</dbReference>
<evidence type="ECO:0000256" key="10">
    <source>
        <dbReference type="ARBA" id="ARBA00023157"/>
    </source>
</evidence>
<dbReference type="RefSeq" id="XP_018609783.2">
    <property type="nucleotide sequence ID" value="XM_018754267.2"/>
</dbReference>
<dbReference type="GO" id="GO:0005886">
    <property type="term" value="C:plasma membrane"/>
    <property type="evidence" value="ECO:0007669"/>
    <property type="project" value="UniProtKB-SubCell"/>
</dbReference>
<comment type="caution">
    <text evidence="17">The sequence shown here is derived from an EMBL/GenBank/DDBJ whole genome shotgun (WGS) entry which is preliminary data.</text>
</comment>
<reference evidence="17 18" key="1">
    <citation type="submission" date="2015-08" db="EMBL/GenBank/DDBJ databases">
        <title>The genome of the Asian arowana (Scleropages formosus).</title>
        <authorList>
            <person name="Tan M.H."/>
            <person name="Gan H.M."/>
            <person name="Croft L.J."/>
            <person name="Austin C.M."/>
        </authorList>
    </citation>
    <scope>NUCLEOTIDE SEQUENCE [LARGE SCALE GENOMIC DNA]</scope>
    <source>
        <strain evidence="17">Aro1</strain>
    </source>
</reference>
<keyword evidence="12" id="KW-0325">Glycoprotein</keyword>
<keyword evidence="10" id="KW-1015">Disulfide bond</keyword>
<evidence type="ECO:0000256" key="9">
    <source>
        <dbReference type="ARBA" id="ARBA00023136"/>
    </source>
</evidence>
<keyword evidence="8 14" id="KW-0297">G-protein coupled receptor</keyword>
<protein>
    <recommendedName>
        <fullName evidence="3">Platelet-activating factor receptor</fullName>
    </recommendedName>
</protein>
<evidence type="ECO:0000256" key="1">
    <source>
        <dbReference type="ARBA" id="ARBA00004651"/>
    </source>
</evidence>
<evidence type="ECO:0000256" key="6">
    <source>
        <dbReference type="ARBA" id="ARBA00022692"/>
    </source>
</evidence>
<dbReference type="RefSeq" id="XP_018609524.2">
    <property type="nucleotide sequence ID" value="XM_018754008.2"/>
</dbReference>
<dbReference type="RefSeq" id="XP_018609359.2">
    <property type="nucleotide sequence ID" value="XM_018753843.2"/>
</dbReference>
<dbReference type="PROSITE" id="PS00237">
    <property type="entry name" value="G_PROTEIN_RECEP_F1_1"/>
    <property type="match status" value="1"/>
</dbReference>
<keyword evidence="13 14" id="KW-0807">Transducer</keyword>
<evidence type="ECO:0000313" key="17">
    <source>
        <dbReference type="EMBL" id="KPP76870.1"/>
    </source>
</evidence>
<dbReference type="RefSeq" id="XP_018609696.2">
    <property type="nucleotide sequence ID" value="XM_018754180.2"/>
</dbReference>
<evidence type="ECO:0000256" key="15">
    <source>
        <dbReference type="SAM" id="Phobius"/>
    </source>
</evidence>
<dbReference type="OrthoDB" id="5985406at2759"/>
<comment type="similarity">
    <text evidence="14">Belongs to the G-protein coupled receptor 1 family.</text>
</comment>